<feature type="compositionally biased region" description="Low complexity" evidence="1">
    <location>
        <begin position="10"/>
        <end position="26"/>
    </location>
</feature>
<evidence type="ECO:0000313" key="2">
    <source>
        <dbReference type="EMBL" id="EFO85849.1"/>
    </source>
</evidence>
<dbReference type="EMBL" id="DS268408">
    <property type="protein sequence ID" value="EFO85849.1"/>
    <property type="molecule type" value="Genomic_DNA"/>
</dbReference>
<dbReference type="Proteomes" id="UP000008281">
    <property type="component" value="Unassembled WGS sequence"/>
</dbReference>
<dbReference type="InParanoid" id="E3LGF6"/>
<dbReference type="STRING" id="31234.E3LGF6"/>
<dbReference type="AlphaFoldDB" id="E3LGF6"/>
<protein>
    <submittedName>
        <fullName evidence="2">Uncharacterized protein</fullName>
    </submittedName>
</protein>
<proteinExistence type="predicted"/>
<evidence type="ECO:0000256" key="1">
    <source>
        <dbReference type="SAM" id="MobiDB-lite"/>
    </source>
</evidence>
<evidence type="ECO:0000313" key="3">
    <source>
        <dbReference type="Proteomes" id="UP000008281"/>
    </source>
</evidence>
<name>E3LGF6_CAERE</name>
<reference evidence="2" key="1">
    <citation type="submission" date="2007-07" db="EMBL/GenBank/DDBJ databases">
        <title>PCAP assembly of the Caenorhabditis remanei genome.</title>
        <authorList>
            <consortium name="The Caenorhabditis remanei Sequencing Consortium"/>
            <person name="Wilson R.K."/>
        </authorList>
    </citation>
    <scope>NUCLEOTIDE SEQUENCE [LARGE SCALE GENOMIC DNA]</scope>
    <source>
        <strain evidence="2">PB4641</strain>
    </source>
</reference>
<keyword evidence="3" id="KW-1185">Reference proteome</keyword>
<accession>E3LGF6</accession>
<dbReference type="HOGENOM" id="CLU_3208126_0_0_1"/>
<organism evidence="3">
    <name type="scientific">Caenorhabditis remanei</name>
    <name type="common">Caenorhabditis vulgaris</name>
    <dbReference type="NCBI Taxonomy" id="31234"/>
    <lineage>
        <taxon>Eukaryota</taxon>
        <taxon>Metazoa</taxon>
        <taxon>Ecdysozoa</taxon>
        <taxon>Nematoda</taxon>
        <taxon>Chromadorea</taxon>
        <taxon>Rhabditida</taxon>
        <taxon>Rhabditina</taxon>
        <taxon>Rhabditomorpha</taxon>
        <taxon>Rhabditoidea</taxon>
        <taxon>Rhabditidae</taxon>
        <taxon>Peloderinae</taxon>
        <taxon>Caenorhabditis</taxon>
    </lineage>
</organism>
<feature type="region of interest" description="Disordered" evidence="1">
    <location>
        <begin position="1"/>
        <end position="26"/>
    </location>
</feature>
<gene>
    <name evidence="2" type="ORF">CRE_01556</name>
</gene>
<sequence length="45" mass="4919">MISLSVPRTSRSLSPAMARSAPSSPMTRYGPGGMDLWFNAFNPKF</sequence>